<feature type="domain" description="TonB-dependent receptor-like beta-barrel" evidence="11">
    <location>
        <begin position="438"/>
        <end position="977"/>
    </location>
</feature>
<dbReference type="InterPro" id="IPR023996">
    <property type="entry name" value="TonB-dep_OMP_SusC/RagA"/>
</dbReference>
<dbReference type="InterPro" id="IPR036942">
    <property type="entry name" value="Beta-barrel_TonB_sf"/>
</dbReference>
<dbReference type="Proteomes" id="UP000622017">
    <property type="component" value="Unassembled WGS sequence"/>
</dbReference>
<keyword evidence="14" id="KW-1185">Reference proteome</keyword>
<gene>
    <name evidence="13" type="ORF">H8B15_10005</name>
</gene>
<evidence type="ECO:0000313" key="13">
    <source>
        <dbReference type="EMBL" id="MBC6611258.1"/>
    </source>
</evidence>
<dbReference type="Pfam" id="PF00593">
    <property type="entry name" value="TonB_dep_Rec_b-barrel"/>
    <property type="match status" value="1"/>
</dbReference>
<organism evidence="13 14">
    <name type="scientific">Hymenobacter citatus</name>
    <dbReference type="NCBI Taxonomy" id="2763506"/>
    <lineage>
        <taxon>Bacteria</taxon>
        <taxon>Pseudomonadati</taxon>
        <taxon>Bacteroidota</taxon>
        <taxon>Cytophagia</taxon>
        <taxon>Cytophagales</taxon>
        <taxon>Hymenobacteraceae</taxon>
        <taxon>Hymenobacter</taxon>
    </lineage>
</organism>
<evidence type="ECO:0000256" key="9">
    <source>
        <dbReference type="RuleBase" id="RU003357"/>
    </source>
</evidence>
<evidence type="ECO:0000256" key="8">
    <source>
        <dbReference type="PROSITE-ProRule" id="PRU01360"/>
    </source>
</evidence>
<keyword evidence="7 8" id="KW-0998">Cell outer membrane</keyword>
<keyword evidence="4 8" id="KW-0812">Transmembrane</keyword>
<name>A0ABR7MJL0_9BACT</name>
<evidence type="ECO:0000256" key="3">
    <source>
        <dbReference type="ARBA" id="ARBA00022452"/>
    </source>
</evidence>
<dbReference type="PROSITE" id="PS52016">
    <property type="entry name" value="TONB_DEPENDENT_REC_3"/>
    <property type="match status" value="1"/>
</dbReference>
<dbReference type="InterPro" id="IPR039426">
    <property type="entry name" value="TonB-dep_rcpt-like"/>
</dbReference>
<evidence type="ECO:0000313" key="14">
    <source>
        <dbReference type="Proteomes" id="UP000622017"/>
    </source>
</evidence>
<evidence type="ECO:0000259" key="12">
    <source>
        <dbReference type="Pfam" id="PF07715"/>
    </source>
</evidence>
<evidence type="ECO:0000259" key="11">
    <source>
        <dbReference type="Pfam" id="PF00593"/>
    </source>
</evidence>
<evidence type="ECO:0000256" key="1">
    <source>
        <dbReference type="ARBA" id="ARBA00004571"/>
    </source>
</evidence>
<dbReference type="SUPFAM" id="SSF49464">
    <property type="entry name" value="Carboxypeptidase regulatory domain-like"/>
    <property type="match status" value="1"/>
</dbReference>
<dbReference type="Gene3D" id="2.170.130.10">
    <property type="entry name" value="TonB-dependent receptor, plug domain"/>
    <property type="match status" value="1"/>
</dbReference>
<evidence type="ECO:0000256" key="5">
    <source>
        <dbReference type="ARBA" id="ARBA00023077"/>
    </source>
</evidence>
<dbReference type="InterPro" id="IPR000531">
    <property type="entry name" value="Beta-barrel_TonB"/>
</dbReference>
<dbReference type="Pfam" id="PF13715">
    <property type="entry name" value="CarbopepD_reg_2"/>
    <property type="match status" value="1"/>
</dbReference>
<keyword evidence="2 8" id="KW-0813">Transport</keyword>
<comment type="similarity">
    <text evidence="8 9">Belongs to the TonB-dependent receptor family.</text>
</comment>
<keyword evidence="5 9" id="KW-0798">TonB box</keyword>
<comment type="subcellular location">
    <subcellularLocation>
        <location evidence="1 8">Cell outer membrane</location>
        <topology evidence="1 8">Multi-pass membrane protein</topology>
    </subcellularLocation>
</comment>
<protein>
    <submittedName>
        <fullName evidence="13">TonB-dependent receptor</fullName>
    </submittedName>
</protein>
<comment type="caution">
    <text evidence="13">The sequence shown here is derived from an EMBL/GenBank/DDBJ whole genome shotgun (WGS) entry which is preliminary data.</text>
</comment>
<evidence type="ECO:0000256" key="10">
    <source>
        <dbReference type="SAM" id="SignalP"/>
    </source>
</evidence>
<keyword evidence="10" id="KW-0732">Signal</keyword>
<dbReference type="InterPro" id="IPR012910">
    <property type="entry name" value="Plug_dom"/>
</dbReference>
<dbReference type="InterPro" id="IPR008969">
    <property type="entry name" value="CarboxyPept-like_regulatory"/>
</dbReference>
<dbReference type="Gene3D" id="2.40.170.20">
    <property type="entry name" value="TonB-dependent receptor, beta-barrel domain"/>
    <property type="match status" value="1"/>
</dbReference>
<dbReference type="Gene3D" id="2.60.40.1120">
    <property type="entry name" value="Carboxypeptidase-like, regulatory domain"/>
    <property type="match status" value="1"/>
</dbReference>
<keyword evidence="13" id="KW-0675">Receptor</keyword>
<dbReference type="RefSeq" id="WP_187319549.1">
    <property type="nucleotide sequence ID" value="NZ_JACSCY010000006.1"/>
</dbReference>
<evidence type="ECO:0000256" key="2">
    <source>
        <dbReference type="ARBA" id="ARBA00022448"/>
    </source>
</evidence>
<feature type="chain" id="PRO_5046934283" evidence="10">
    <location>
        <begin position="26"/>
        <end position="1013"/>
    </location>
</feature>
<dbReference type="NCBIfam" id="TIGR04056">
    <property type="entry name" value="OMP_RagA_SusC"/>
    <property type="match status" value="1"/>
</dbReference>
<dbReference type="SUPFAM" id="SSF56935">
    <property type="entry name" value="Porins"/>
    <property type="match status" value="1"/>
</dbReference>
<evidence type="ECO:0000256" key="4">
    <source>
        <dbReference type="ARBA" id="ARBA00022692"/>
    </source>
</evidence>
<feature type="signal peptide" evidence="10">
    <location>
        <begin position="1"/>
        <end position="25"/>
    </location>
</feature>
<dbReference type="InterPro" id="IPR037066">
    <property type="entry name" value="Plug_dom_sf"/>
</dbReference>
<proteinExistence type="inferred from homology"/>
<accession>A0ABR7MJL0</accession>
<feature type="domain" description="TonB-dependent receptor plug" evidence="12">
    <location>
        <begin position="125"/>
        <end position="240"/>
    </location>
</feature>
<keyword evidence="3 8" id="KW-1134">Transmembrane beta strand</keyword>
<sequence length="1013" mass="109684">MKHPYLVKLLFLLLIVCAGFTGAFAQTGSVSGRVVDEQKQGLPGVTVVIEGTSLGNSTNADGTYSIQNVPTGPQTLIISFVGYNTQRQPVTVNNGQNTVVPVVTIGENTTLLNEAVVVGYGTQRKQDVTGAVTQIDEKQFVKGQVTNPEQLIQGKVAGVQITTGGGAPGAATTIRIRGGSSLNASNDPLIVIDGVPVDNSGVSGAANALSLINPNDIETYTVLKDASATAIYGSRASNGVILITTKRGVQGEKVTVNVSSLASVSKRYNSVDVLSADQLRNTVASVAPTKSNLLGSSNTNWQDEIFRTAFTSDNNVSVAGAVGKLPFRVSYGNLEQQGILRTNRLIRNTGSISLTPVLFDNTLKVNMNVKGSIIDNNFADAGAIGAALAFDPTQPVRSGAEGYGGYFEYLQSAGGVPQQNVPRNPLALLELRRDRSTVKRSIGNIQLDYALPFFRDLHANVNLGYDVTRSNGSNLVDAAAAAAYFNRPLDASITGRQGGSFNRYAQNRDNKLLEAYLNYTKQFGETRLDLLAGYSYQDFVTTSPNLPTYLADGTTIFRAAAVNPFRTQYTILSYYGRANLSINDRYVLTGTLRNDASSRFPSYNRNALFPAVSAAWNIKNESILKDNNTFSDLKLRAGYGITGQQDIVGAAGSDYPYIQRYTVNSLQAQYGFYNPATGQYEYYVPYSPQGFNRNLKWEQTTTYNAGIDYGFLDGRLSGSVDVYYRKTKDLLAVIPIPILTNYTNQLVSNVGSLENKGVELNLNATPVQGEHFTWTLNANGTYNVNKILSLGPQVEGFAGIENNGVAGGTGTNIGIYRVGEPSSSFYVYKQVYGADGKPLQDVYADLNGDGIINSNDRYVYKQAAPPVILGFSSNMSYDRLSLAFTLRSQLGSYLYNNVDSQNGTYNGITSQPTVITNATQDALYTGFTNLKQERYSSDYYIQNASFLRMENITLGYDAGKIMGNRGNLRLTAAVQNVFLITKYSGLDPEIFNGVDNNVYPRPRTYTIGLNLSL</sequence>
<reference evidence="13 14" key="1">
    <citation type="submission" date="2020-08" db="EMBL/GenBank/DDBJ databases">
        <title>Hymenobacter sp.</title>
        <authorList>
            <person name="Kim M.K."/>
        </authorList>
    </citation>
    <scope>NUCLEOTIDE SEQUENCE [LARGE SCALE GENOMIC DNA]</scope>
    <source>
        <strain evidence="13 14">BT507</strain>
    </source>
</reference>
<evidence type="ECO:0000256" key="6">
    <source>
        <dbReference type="ARBA" id="ARBA00023136"/>
    </source>
</evidence>
<dbReference type="InterPro" id="IPR023997">
    <property type="entry name" value="TonB-dep_OMP_SusC/RagA_CS"/>
</dbReference>
<dbReference type="EMBL" id="JACSCY010000006">
    <property type="protein sequence ID" value="MBC6611258.1"/>
    <property type="molecule type" value="Genomic_DNA"/>
</dbReference>
<dbReference type="Pfam" id="PF07715">
    <property type="entry name" value="Plug"/>
    <property type="match status" value="1"/>
</dbReference>
<keyword evidence="6 8" id="KW-0472">Membrane</keyword>
<evidence type="ECO:0000256" key="7">
    <source>
        <dbReference type="ARBA" id="ARBA00023237"/>
    </source>
</evidence>
<dbReference type="NCBIfam" id="TIGR04057">
    <property type="entry name" value="SusC_RagA_signa"/>
    <property type="match status" value="1"/>
</dbReference>